<dbReference type="Pfam" id="PF19665">
    <property type="entry name" value="DUF6168"/>
    <property type="match status" value="1"/>
</dbReference>
<keyword evidence="1" id="KW-1133">Transmembrane helix</keyword>
<evidence type="ECO:0000256" key="1">
    <source>
        <dbReference type="SAM" id="Phobius"/>
    </source>
</evidence>
<dbReference type="EMBL" id="MSCM01000002">
    <property type="protein sequence ID" value="PQJ76867.1"/>
    <property type="molecule type" value="Genomic_DNA"/>
</dbReference>
<sequence length="129" mass="15005">MIKTLFLYTVVFFSIFLVCFSLNENILEKQQIILPFSLRKVYLFHLGFSLLICVNFKVLSSVDKIFSQLGFIYLGALLFKILLFCAIFYQPIFNEENLSQIARLSLLTPTLLFLLTEAFFVAKILNKQE</sequence>
<dbReference type="InterPro" id="IPR046166">
    <property type="entry name" value="DUF6168"/>
</dbReference>
<name>A0A2S7WGX7_9FLAO</name>
<keyword evidence="1" id="KW-0812">Transmembrane</keyword>
<reference evidence="2 3" key="1">
    <citation type="submission" date="2016-12" db="EMBL/GenBank/DDBJ databases">
        <title>Trade-off between light-utilization and light-protection in marine flavobacteria.</title>
        <authorList>
            <person name="Kumagai Y."/>
            <person name="Yoshizawa S."/>
            <person name="Kogure K."/>
            <person name="Iwasaki W."/>
        </authorList>
    </citation>
    <scope>NUCLEOTIDE SEQUENCE [LARGE SCALE GENOMIC DNA]</scope>
    <source>
        <strain evidence="2 3">ATCC 43844</strain>
    </source>
</reference>
<evidence type="ECO:0000313" key="2">
    <source>
        <dbReference type="EMBL" id="PQJ76867.1"/>
    </source>
</evidence>
<protein>
    <submittedName>
        <fullName evidence="2">Uncharacterized protein</fullName>
    </submittedName>
</protein>
<feature type="transmembrane region" description="Helical" evidence="1">
    <location>
        <begin position="104"/>
        <end position="125"/>
    </location>
</feature>
<dbReference type="RefSeq" id="WP_105022184.1">
    <property type="nucleotide sequence ID" value="NZ_MSCM01000002.1"/>
</dbReference>
<keyword evidence="1" id="KW-0472">Membrane</keyword>
<comment type="caution">
    <text evidence="2">The sequence shown here is derived from an EMBL/GenBank/DDBJ whole genome shotgun (WGS) entry which is preliminary data.</text>
</comment>
<dbReference type="OrthoDB" id="1179143at2"/>
<feature type="transmembrane region" description="Helical" evidence="1">
    <location>
        <begin position="43"/>
        <end position="59"/>
    </location>
</feature>
<keyword evidence="3" id="KW-1185">Reference proteome</keyword>
<gene>
    <name evidence="2" type="ORF">BTO16_13430</name>
</gene>
<feature type="transmembrane region" description="Helical" evidence="1">
    <location>
        <begin position="71"/>
        <end position="92"/>
    </location>
</feature>
<dbReference type="Proteomes" id="UP000239068">
    <property type="component" value="Unassembled WGS sequence"/>
</dbReference>
<accession>A0A2S7WGX7</accession>
<evidence type="ECO:0000313" key="3">
    <source>
        <dbReference type="Proteomes" id="UP000239068"/>
    </source>
</evidence>
<organism evidence="2 3">
    <name type="scientific">Polaribacter glomeratus</name>
    <dbReference type="NCBI Taxonomy" id="102"/>
    <lineage>
        <taxon>Bacteria</taxon>
        <taxon>Pseudomonadati</taxon>
        <taxon>Bacteroidota</taxon>
        <taxon>Flavobacteriia</taxon>
        <taxon>Flavobacteriales</taxon>
        <taxon>Flavobacteriaceae</taxon>
    </lineage>
</organism>
<proteinExistence type="predicted"/>
<dbReference type="AlphaFoldDB" id="A0A2S7WGX7"/>
<feature type="transmembrane region" description="Helical" evidence="1">
    <location>
        <begin position="5"/>
        <end position="23"/>
    </location>
</feature>